<evidence type="ECO:0000313" key="3">
    <source>
        <dbReference type="Proteomes" id="UP001144372"/>
    </source>
</evidence>
<evidence type="ECO:0000313" key="2">
    <source>
        <dbReference type="EMBL" id="GLI32833.1"/>
    </source>
</evidence>
<dbReference type="Proteomes" id="UP001144372">
    <property type="component" value="Unassembled WGS sequence"/>
</dbReference>
<proteinExistence type="predicted"/>
<reference evidence="2" key="1">
    <citation type="submission" date="2022-12" db="EMBL/GenBank/DDBJ databases">
        <title>Reference genome sequencing for broad-spectrum identification of bacterial and archaeal isolates by mass spectrometry.</title>
        <authorList>
            <person name="Sekiguchi Y."/>
            <person name="Tourlousse D.M."/>
        </authorList>
    </citation>
    <scope>NUCLEOTIDE SEQUENCE</scope>
    <source>
        <strain evidence="2">ASRB1</strain>
    </source>
</reference>
<keyword evidence="2" id="KW-0413">Isomerase</keyword>
<dbReference type="EMBL" id="BSDR01000001">
    <property type="protein sequence ID" value="GLI32833.1"/>
    <property type="molecule type" value="Genomic_DNA"/>
</dbReference>
<dbReference type="RefSeq" id="WP_281791863.1">
    <property type="nucleotide sequence ID" value="NZ_BSDR01000001.1"/>
</dbReference>
<name>A0A9W6D042_9BACT</name>
<sequence>MKFAYSTTVFRARPLSEAIEGIARAGFSAVELIADRPHAFPRDLTAGKVTDLNQCLEQRKLRVSNLNSCVVTSIGDYQNPSWISVDWREREERINYTLECLRMAAAMGIPGVSTETGTEPVHEAMNREDAVGLFIGGMHRVLPLAQKLGVKMLIQPEPDSLIQTTEQALDFLKKMESQSSLRINFDAGHFYCVGEDPCEAWEELKSYVAHVHLDDIPSNRTHRHIQLGEGAMDIPAFLSCLRRDNYEGYVTIKLDSYEQRAEDVVLASARYLSEKGFFEGKMDKEV</sequence>
<gene>
    <name evidence="2" type="ORF">DAMNIGENAA_02660</name>
</gene>
<dbReference type="PANTHER" id="PTHR12110">
    <property type="entry name" value="HYDROXYPYRUVATE ISOMERASE"/>
    <property type="match status" value="1"/>
</dbReference>
<feature type="domain" description="Xylose isomerase-like TIM barrel" evidence="1">
    <location>
        <begin position="22"/>
        <end position="273"/>
    </location>
</feature>
<protein>
    <submittedName>
        <fullName evidence="2">Hydroxypyruvate isomerase</fullName>
    </submittedName>
</protein>
<dbReference type="InterPro" id="IPR013022">
    <property type="entry name" value="Xyl_isomerase-like_TIM-brl"/>
</dbReference>
<organism evidence="2 3">
    <name type="scientific">Desulforhabdus amnigena</name>
    <dbReference type="NCBI Taxonomy" id="40218"/>
    <lineage>
        <taxon>Bacteria</taxon>
        <taxon>Pseudomonadati</taxon>
        <taxon>Thermodesulfobacteriota</taxon>
        <taxon>Syntrophobacteria</taxon>
        <taxon>Syntrophobacterales</taxon>
        <taxon>Syntrophobacteraceae</taxon>
        <taxon>Desulforhabdus</taxon>
    </lineage>
</organism>
<dbReference type="AlphaFoldDB" id="A0A9W6D042"/>
<evidence type="ECO:0000259" key="1">
    <source>
        <dbReference type="Pfam" id="PF01261"/>
    </source>
</evidence>
<dbReference type="Pfam" id="PF01261">
    <property type="entry name" value="AP_endonuc_2"/>
    <property type="match status" value="1"/>
</dbReference>
<comment type="caution">
    <text evidence="2">The sequence shown here is derived from an EMBL/GenBank/DDBJ whole genome shotgun (WGS) entry which is preliminary data.</text>
</comment>
<dbReference type="SUPFAM" id="SSF51658">
    <property type="entry name" value="Xylose isomerase-like"/>
    <property type="match status" value="1"/>
</dbReference>
<dbReference type="Gene3D" id="3.20.20.150">
    <property type="entry name" value="Divalent-metal-dependent TIM barrel enzymes"/>
    <property type="match status" value="1"/>
</dbReference>
<dbReference type="InterPro" id="IPR036237">
    <property type="entry name" value="Xyl_isomerase-like_sf"/>
</dbReference>
<keyword evidence="3" id="KW-1185">Reference proteome</keyword>
<dbReference type="GO" id="GO:0016853">
    <property type="term" value="F:isomerase activity"/>
    <property type="evidence" value="ECO:0007669"/>
    <property type="project" value="UniProtKB-KW"/>
</dbReference>
<accession>A0A9W6D042</accession>
<dbReference type="InterPro" id="IPR050312">
    <property type="entry name" value="IolE/XylAMocC-like"/>
</dbReference>